<feature type="compositionally biased region" description="Low complexity" evidence="1">
    <location>
        <begin position="381"/>
        <end position="401"/>
    </location>
</feature>
<feature type="compositionally biased region" description="Polar residues" evidence="1">
    <location>
        <begin position="62"/>
        <end position="79"/>
    </location>
</feature>
<accession>A0A9N9KQ98</accession>
<feature type="compositionally biased region" description="Low complexity" evidence="1">
    <location>
        <begin position="502"/>
        <end position="514"/>
    </location>
</feature>
<feature type="compositionally biased region" description="Polar residues" evidence="1">
    <location>
        <begin position="405"/>
        <end position="416"/>
    </location>
</feature>
<feature type="compositionally biased region" description="Low complexity" evidence="1">
    <location>
        <begin position="294"/>
        <end position="310"/>
    </location>
</feature>
<feature type="compositionally biased region" description="Basic and acidic residues" evidence="1">
    <location>
        <begin position="536"/>
        <end position="545"/>
    </location>
</feature>
<sequence>MSGGVRNLRAMFENKDPAESEDRGRSPGSGSLGQELLPSAVNSELNLQGVPSSGASPRPLSTVRTSFVTVERTGQQGNQMGLKRADSGASNTSRRRTSIGAEDETVNDTQARKQSVALEQALKKHSAMEEQTQEVVEEKAPPAEKTIPASNAVEKKEPAKPATPPPAPSKVEDKVSNGKTNGAAKAPTTKPTEKSAATKTATKPVAISTAKATASSKTSPRALKSPLFPKTPTTPNRGRAKAAEAPAQPKETKPKEAQVKAAPVKPKETAPKETTTKATTKPKDTKAPRASLAPKPTATRSSSRPPSTHTNGAAPKTRIPKESPPQTGFKKPRPKSPTRPVKLPASLTAHTASSGSKTAASPPRRSLSRASGSSHTNALHAPAAARSPVRSPSRVSTTSSAGRKPSTTRQGGTRPSTGPPPAQAIKKKTSRASLAQQPAPADESFLARMMRPTTASQGKTAEKPAENAVVPKRAPSVKRQVAGDAPAKTHDSSKVSPKQKAKQVAPAKVATKTTKPVEKAPKTPTPVIKSSTKTVPKKESKEKVVDVPAPVPEEVIEAPVIQAAPVEEATEIKVEEVAQAEPEVAKDEPVVEEKVVTPVAEVKEEVFVPEPVKEQAPVEEPVAVPEPVVEAVIESKEETPVIEAPKVEEPEIVETKQEIPAVFEPEISVQVPIKETVVEPANIAIPPTPLQSRFQIDEDEDPEDAKARAEIEKLNAEFAKLAAAP</sequence>
<comment type="caution">
    <text evidence="2">The sequence shown here is derived from an EMBL/GenBank/DDBJ whole genome shotgun (WGS) entry which is preliminary data.</text>
</comment>
<feature type="compositionally biased region" description="Low complexity" evidence="1">
    <location>
        <begin position="359"/>
        <end position="374"/>
    </location>
</feature>
<proteinExistence type="predicted"/>
<evidence type="ECO:0000313" key="2">
    <source>
        <dbReference type="EMBL" id="CAG8951108.1"/>
    </source>
</evidence>
<feature type="compositionally biased region" description="Basic and acidic residues" evidence="1">
    <location>
        <begin position="12"/>
        <end position="25"/>
    </location>
</feature>
<keyword evidence="3" id="KW-1185">Reference proteome</keyword>
<evidence type="ECO:0000256" key="1">
    <source>
        <dbReference type="SAM" id="MobiDB-lite"/>
    </source>
</evidence>
<gene>
    <name evidence="2" type="ORF">HYFRA_00006506</name>
</gene>
<protein>
    <recommendedName>
        <fullName evidence="4">Mucin-7 protein</fullName>
    </recommendedName>
</protein>
<feature type="compositionally biased region" description="Low complexity" evidence="1">
    <location>
        <begin position="179"/>
        <end position="219"/>
    </location>
</feature>
<feature type="compositionally biased region" description="Polar residues" evidence="1">
    <location>
        <begin position="40"/>
        <end position="55"/>
    </location>
</feature>
<dbReference type="EMBL" id="CAJVRL010000039">
    <property type="protein sequence ID" value="CAG8951108.1"/>
    <property type="molecule type" value="Genomic_DNA"/>
</dbReference>
<feature type="compositionally biased region" description="Polar residues" evidence="1">
    <location>
        <begin position="348"/>
        <end position="358"/>
    </location>
</feature>
<dbReference type="AlphaFoldDB" id="A0A9N9KQ98"/>
<reference evidence="2" key="1">
    <citation type="submission" date="2021-07" db="EMBL/GenBank/DDBJ databases">
        <authorList>
            <person name="Durling M."/>
        </authorList>
    </citation>
    <scope>NUCLEOTIDE SEQUENCE</scope>
</reference>
<dbReference type="Proteomes" id="UP000696280">
    <property type="component" value="Unassembled WGS sequence"/>
</dbReference>
<dbReference type="OrthoDB" id="3600083at2759"/>
<feature type="region of interest" description="Disordered" evidence="1">
    <location>
        <begin position="1"/>
        <end position="546"/>
    </location>
</feature>
<feature type="compositionally biased region" description="Basic and acidic residues" evidence="1">
    <location>
        <begin position="265"/>
        <end position="287"/>
    </location>
</feature>
<name>A0A9N9KQ98_9HELO</name>
<organism evidence="2 3">
    <name type="scientific">Hymenoscyphus fraxineus</name>
    <dbReference type="NCBI Taxonomy" id="746836"/>
    <lineage>
        <taxon>Eukaryota</taxon>
        <taxon>Fungi</taxon>
        <taxon>Dikarya</taxon>
        <taxon>Ascomycota</taxon>
        <taxon>Pezizomycotina</taxon>
        <taxon>Leotiomycetes</taxon>
        <taxon>Helotiales</taxon>
        <taxon>Helotiaceae</taxon>
        <taxon>Hymenoscyphus</taxon>
    </lineage>
</organism>
<evidence type="ECO:0000313" key="3">
    <source>
        <dbReference type="Proteomes" id="UP000696280"/>
    </source>
</evidence>
<evidence type="ECO:0008006" key="4">
    <source>
        <dbReference type="Google" id="ProtNLM"/>
    </source>
</evidence>